<dbReference type="Proteomes" id="UP000821845">
    <property type="component" value="Chromosome 11"/>
</dbReference>
<dbReference type="EMBL" id="CM023491">
    <property type="protein sequence ID" value="KAH6942029.1"/>
    <property type="molecule type" value="Genomic_DNA"/>
</dbReference>
<comment type="caution">
    <text evidence="1">The sequence shown here is derived from an EMBL/GenBank/DDBJ whole genome shotgun (WGS) entry which is preliminary data.</text>
</comment>
<reference evidence="1" key="1">
    <citation type="submission" date="2020-05" db="EMBL/GenBank/DDBJ databases">
        <title>Large-scale comparative analyses of tick genomes elucidate their genetic diversity and vector capacities.</title>
        <authorList>
            <person name="Jia N."/>
            <person name="Wang J."/>
            <person name="Shi W."/>
            <person name="Du L."/>
            <person name="Sun Y."/>
            <person name="Zhan W."/>
            <person name="Jiang J."/>
            <person name="Wang Q."/>
            <person name="Zhang B."/>
            <person name="Ji P."/>
            <person name="Sakyi L.B."/>
            <person name="Cui X."/>
            <person name="Yuan T."/>
            <person name="Jiang B."/>
            <person name="Yang W."/>
            <person name="Lam T.T.-Y."/>
            <person name="Chang Q."/>
            <person name="Ding S."/>
            <person name="Wang X."/>
            <person name="Zhu J."/>
            <person name="Ruan X."/>
            <person name="Zhao L."/>
            <person name="Wei J."/>
            <person name="Que T."/>
            <person name="Du C."/>
            <person name="Cheng J."/>
            <person name="Dai P."/>
            <person name="Han X."/>
            <person name="Huang E."/>
            <person name="Gao Y."/>
            <person name="Liu J."/>
            <person name="Shao H."/>
            <person name="Ye R."/>
            <person name="Li L."/>
            <person name="Wei W."/>
            <person name="Wang X."/>
            <person name="Wang C."/>
            <person name="Yang T."/>
            <person name="Huo Q."/>
            <person name="Li W."/>
            <person name="Guo W."/>
            <person name="Chen H."/>
            <person name="Zhou L."/>
            <person name="Ni X."/>
            <person name="Tian J."/>
            <person name="Zhou Y."/>
            <person name="Sheng Y."/>
            <person name="Liu T."/>
            <person name="Pan Y."/>
            <person name="Xia L."/>
            <person name="Li J."/>
            <person name="Zhao F."/>
            <person name="Cao W."/>
        </authorList>
    </citation>
    <scope>NUCLEOTIDE SEQUENCE</scope>
    <source>
        <strain evidence="1">Hyas-2018</strain>
    </source>
</reference>
<accession>A0ACB7T799</accession>
<sequence length="266" mass="28162">MPVAFADQSVRTPLENLEIAEEGILNTLLHIDIKKSPGPDQIPNEFFCRLLGLAPEHSPQQESSSGRHSPLPIASASTPPELQESGSDPRQATQALSSANSSRSFIPADARGRDETICRTAAPSAIQRSTTVPAARGDVKAHNVANRKLFNGLLYPVLMTAAPLTRGLCLTASQVQDIGHALRSLHICLQLTDAPSMAYTTPFMVCARARRPELAVQCKDPALSGPVASGHSPARAHQKSLLRASCPCSALLGGAPKAGSTWELLA</sequence>
<evidence type="ECO:0000313" key="1">
    <source>
        <dbReference type="EMBL" id="KAH6942029.1"/>
    </source>
</evidence>
<evidence type="ECO:0000313" key="2">
    <source>
        <dbReference type="Proteomes" id="UP000821845"/>
    </source>
</evidence>
<name>A0ACB7T799_HYAAI</name>
<keyword evidence="2" id="KW-1185">Reference proteome</keyword>
<proteinExistence type="predicted"/>
<organism evidence="1 2">
    <name type="scientific">Hyalomma asiaticum</name>
    <name type="common">Tick</name>
    <dbReference type="NCBI Taxonomy" id="266040"/>
    <lineage>
        <taxon>Eukaryota</taxon>
        <taxon>Metazoa</taxon>
        <taxon>Ecdysozoa</taxon>
        <taxon>Arthropoda</taxon>
        <taxon>Chelicerata</taxon>
        <taxon>Arachnida</taxon>
        <taxon>Acari</taxon>
        <taxon>Parasitiformes</taxon>
        <taxon>Ixodida</taxon>
        <taxon>Ixodoidea</taxon>
        <taxon>Ixodidae</taxon>
        <taxon>Hyalomminae</taxon>
        <taxon>Hyalomma</taxon>
    </lineage>
</organism>
<gene>
    <name evidence="1" type="ORF">HPB50_027473</name>
</gene>
<protein>
    <submittedName>
        <fullName evidence="1">Uncharacterized protein</fullName>
    </submittedName>
</protein>